<dbReference type="AlphaFoldDB" id="A0A5M3MPY0"/>
<evidence type="ECO:0000259" key="2">
    <source>
        <dbReference type="PROSITE" id="PS50048"/>
    </source>
</evidence>
<feature type="region of interest" description="Disordered" evidence="1">
    <location>
        <begin position="768"/>
        <end position="792"/>
    </location>
</feature>
<dbReference type="InterPro" id="IPR001138">
    <property type="entry name" value="Zn2Cys6_DnaBD"/>
</dbReference>
<dbReference type="EMBL" id="JH711578">
    <property type="protein sequence ID" value="EIW81116.1"/>
    <property type="molecule type" value="Genomic_DNA"/>
</dbReference>
<evidence type="ECO:0000256" key="1">
    <source>
        <dbReference type="SAM" id="MobiDB-lite"/>
    </source>
</evidence>
<feature type="compositionally biased region" description="Low complexity" evidence="1">
    <location>
        <begin position="162"/>
        <end position="173"/>
    </location>
</feature>
<dbReference type="GO" id="GO:0000981">
    <property type="term" value="F:DNA-binding transcription factor activity, RNA polymerase II-specific"/>
    <property type="evidence" value="ECO:0007669"/>
    <property type="project" value="InterPro"/>
</dbReference>
<evidence type="ECO:0000313" key="4">
    <source>
        <dbReference type="Proteomes" id="UP000053558"/>
    </source>
</evidence>
<dbReference type="GeneID" id="19209060"/>
<dbReference type="GO" id="GO:0008270">
    <property type="term" value="F:zinc ion binding"/>
    <property type="evidence" value="ECO:0007669"/>
    <property type="project" value="InterPro"/>
</dbReference>
<comment type="caution">
    <text evidence="3">The sequence shown here is derived from an EMBL/GenBank/DDBJ whole genome shotgun (WGS) entry which is preliminary data.</text>
</comment>
<proteinExistence type="predicted"/>
<feature type="compositionally biased region" description="Polar residues" evidence="1">
    <location>
        <begin position="104"/>
        <end position="123"/>
    </location>
</feature>
<dbReference type="SMART" id="SM00066">
    <property type="entry name" value="GAL4"/>
    <property type="match status" value="1"/>
</dbReference>
<dbReference type="RefSeq" id="XP_007768297.1">
    <property type="nucleotide sequence ID" value="XM_007770107.1"/>
</dbReference>
<sequence length="981" mass="107596">MPPEATQSIKKRLPACDSCKLRRIRCFPVAPPDACSCCKTKGIACTTTPVIRKKPTHRTGKRIEIARAVTESYCRQKFGTVNYASRSAPGELASRSESSHKDSASPSSTVGNSVPDSASTLSSVPPTFVPSHDIYVSSTSPQSPATRYPVVISIPSSDETEASTAGGSRSSASPNGTLSRYRDYANCPLPYLSAESDLINIEFSGTLLADLLYSGRRLGAIPPVSQALVLTVAAMTARLSSNPVLFGGGRAPPTLSTIYFNPNLVAAEAPSAWGRRREEACEKFRNMAIEKAWSLRIMKESSPQSLAICFILQFLADNLDSASDRRTWGAAFVQQLRVMFEKKAYNWSNASPDVPVELAISKTVSSPRSAIPISSSSTHGEPDTPQRAKSMNQLHLAKTFAPPELYPNIGMREDPLGVAFVREPNIREMGLRWCLHIMRESVIAATRNEICIFTMHDEAMLAGPPPPSPEEAIVGAGADLPWWDFGSFLLLVRPFTYRATQLALDSTQWQMHRFNGLPFSTSRLDQHLSNLTPLHALLSVAQARYSIMFDHEALALRYQALHQNTPDMSNDERNVRFWSINRNILFAGRLFLTAMKSALGSLNIPIYLDLQARIEHLGVESQEDSGTYPAARKQVGDDIHQLKALLGRLRMALLPYARGVVHDIQWGSNLGWITHLGNEPMRAWASIILDSTPIEDGGEGVTRAQRVASLETLLNIFKILTWSWPRVFDDPLVQRTQQVVEEGIRRGVYGSGSMHDHIPRTSYGLYPSNFKDKHGPSTSEAGHGEDSGIWPSYLGSDEARRAMAPMAAAGLKTVHHADAIPPMPWPKVHNISPELDVPDIQQMMRSLSLHDTPASQGRPAPFESSPLTAASSLSVPLSNVAFDPIGLDITNAMFEGTLGHGQASLQGQAQALVQMQMPDLCEFNMAAFGESEGPQEMSIPHPSFGEHTPSYSTDQGFDMQDFVYPQPPADWTATINKLPRF</sequence>
<feature type="domain" description="Zn(2)-C6 fungal-type" evidence="2">
    <location>
        <begin position="15"/>
        <end position="47"/>
    </location>
</feature>
<feature type="region of interest" description="Disordered" evidence="1">
    <location>
        <begin position="368"/>
        <end position="387"/>
    </location>
</feature>
<dbReference type="OrthoDB" id="3046261at2759"/>
<dbReference type="PROSITE" id="PS00463">
    <property type="entry name" value="ZN2_CY6_FUNGAL_1"/>
    <property type="match status" value="1"/>
</dbReference>
<keyword evidence="4" id="KW-1185">Reference proteome</keyword>
<feature type="region of interest" description="Disordered" evidence="1">
    <location>
        <begin position="158"/>
        <end position="177"/>
    </location>
</feature>
<dbReference type="Proteomes" id="UP000053558">
    <property type="component" value="Unassembled WGS sequence"/>
</dbReference>
<dbReference type="KEGG" id="cput:CONPUDRAFT_72930"/>
<evidence type="ECO:0000313" key="3">
    <source>
        <dbReference type="EMBL" id="EIW81116.1"/>
    </source>
</evidence>
<name>A0A5M3MPY0_CONPW</name>
<dbReference type="PROSITE" id="PS50048">
    <property type="entry name" value="ZN2_CY6_FUNGAL_2"/>
    <property type="match status" value="1"/>
</dbReference>
<dbReference type="CDD" id="cd00067">
    <property type="entry name" value="GAL4"/>
    <property type="match status" value="1"/>
</dbReference>
<protein>
    <recommendedName>
        <fullName evidence="2">Zn(2)-C6 fungal-type domain-containing protein</fullName>
    </recommendedName>
</protein>
<organism evidence="3 4">
    <name type="scientific">Coniophora puteana (strain RWD-64-598)</name>
    <name type="common">Brown rot fungus</name>
    <dbReference type="NCBI Taxonomy" id="741705"/>
    <lineage>
        <taxon>Eukaryota</taxon>
        <taxon>Fungi</taxon>
        <taxon>Dikarya</taxon>
        <taxon>Basidiomycota</taxon>
        <taxon>Agaricomycotina</taxon>
        <taxon>Agaricomycetes</taxon>
        <taxon>Agaricomycetidae</taxon>
        <taxon>Boletales</taxon>
        <taxon>Coniophorineae</taxon>
        <taxon>Coniophoraceae</taxon>
        <taxon>Coniophora</taxon>
    </lineage>
</organism>
<feature type="compositionally biased region" description="Low complexity" evidence="1">
    <location>
        <begin position="368"/>
        <end position="377"/>
    </location>
</feature>
<dbReference type="SUPFAM" id="SSF57701">
    <property type="entry name" value="Zn2/Cys6 DNA-binding domain"/>
    <property type="match status" value="1"/>
</dbReference>
<accession>A0A5M3MPY0</accession>
<feature type="region of interest" description="Disordered" evidence="1">
    <location>
        <begin position="87"/>
        <end position="123"/>
    </location>
</feature>
<dbReference type="InterPro" id="IPR036864">
    <property type="entry name" value="Zn2-C6_fun-type_DNA-bd_sf"/>
</dbReference>
<gene>
    <name evidence="3" type="ORF">CONPUDRAFT_72930</name>
</gene>
<reference evidence="4" key="1">
    <citation type="journal article" date="2012" name="Science">
        <title>The Paleozoic origin of enzymatic lignin decomposition reconstructed from 31 fungal genomes.</title>
        <authorList>
            <person name="Floudas D."/>
            <person name="Binder M."/>
            <person name="Riley R."/>
            <person name="Barry K."/>
            <person name="Blanchette R.A."/>
            <person name="Henrissat B."/>
            <person name="Martinez A.T."/>
            <person name="Otillar R."/>
            <person name="Spatafora J.W."/>
            <person name="Yadav J.S."/>
            <person name="Aerts A."/>
            <person name="Benoit I."/>
            <person name="Boyd A."/>
            <person name="Carlson A."/>
            <person name="Copeland A."/>
            <person name="Coutinho P.M."/>
            <person name="de Vries R.P."/>
            <person name="Ferreira P."/>
            <person name="Findley K."/>
            <person name="Foster B."/>
            <person name="Gaskell J."/>
            <person name="Glotzer D."/>
            <person name="Gorecki P."/>
            <person name="Heitman J."/>
            <person name="Hesse C."/>
            <person name="Hori C."/>
            <person name="Igarashi K."/>
            <person name="Jurgens J.A."/>
            <person name="Kallen N."/>
            <person name="Kersten P."/>
            <person name="Kohler A."/>
            <person name="Kuees U."/>
            <person name="Kumar T.K.A."/>
            <person name="Kuo A."/>
            <person name="LaButti K."/>
            <person name="Larrondo L.F."/>
            <person name="Lindquist E."/>
            <person name="Ling A."/>
            <person name="Lombard V."/>
            <person name="Lucas S."/>
            <person name="Lundell T."/>
            <person name="Martin R."/>
            <person name="McLaughlin D.J."/>
            <person name="Morgenstern I."/>
            <person name="Morin E."/>
            <person name="Murat C."/>
            <person name="Nagy L.G."/>
            <person name="Nolan M."/>
            <person name="Ohm R.A."/>
            <person name="Patyshakuliyeva A."/>
            <person name="Rokas A."/>
            <person name="Ruiz-Duenas F.J."/>
            <person name="Sabat G."/>
            <person name="Salamov A."/>
            <person name="Samejima M."/>
            <person name="Schmutz J."/>
            <person name="Slot J.C."/>
            <person name="St John F."/>
            <person name="Stenlid J."/>
            <person name="Sun H."/>
            <person name="Sun S."/>
            <person name="Syed K."/>
            <person name="Tsang A."/>
            <person name="Wiebenga A."/>
            <person name="Young D."/>
            <person name="Pisabarro A."/>
            <person name="Eastwood D.C."/>
            <person name="Martin F."/>
            <person name="Cullen D."/>
            <person name="Grigoriev I.V."/>
            <person name="Hibbett D.S."/>
        </authorList>
    </citation>
    <scope>NUCLEOTIDE SEQUENCE [LARGE SCALE GENOMIC DNA]</scope>
    <source>
        <strain evidence="4">RWD-64-598 SS2</strain>
    </source>
</reference>